<protein>
    <submittedName>
        <fullName evidence="2">Uncharacterized protein</fullName>
    </submittedName>
</protein>
<feature type="compositionally biased region" description="Basic residues" evidence="1">
    <location>
        <begin position="63"/>
        <end position="77"/>
    </location>
</feature>
<dbReference type="Proteomes" id="UP000023758">
    <property type="component" value="Unassembled WGS sequence"/>
</dbReference>
<dbReference type="HOGENOM" id="CLU_1939617_0_0_1"/>
<dbReference type="EMBL" id="KK207936">
    <property type="protein sequence ID" value="EZF48025.1"/>
    <property type="molecule type" value="Genomic_DNA"/>
</dbReference>
<name>A0A022VPM7_TRIRU</name>
<organism evidence="2">
    <name type="scientific">Trichophyton rubrum CBS 288.86</name>
    <dbReference type="NCBI Taxonomy" id="1215330"/>
    <lineage>
        <taxon>Eukaryota</taxon>
        <taxon>Fungi</taxon>
        <taxon>Dikarya</taxon>
        <taxon>Ascomycota</taxon>
        <taxon>Pezizomycotina</taxon>
        <taxon>Eurotiomycetes</taxon>
        <taxon>Eurotiomycetidae</taxon>
        <taxon>Onygenales</taxon>
        <taxon>Arthrodermataceae</taxon>
        <taxon>Trichophyton</taxon>
    </lineage>
</organism>
<accession>A0A022VPM7</accession>
<dbReference type="AlphaFoldDB" id="A0A022VPM7"/>
<evidence type="ECO:0000313" key="2">
    <source>
        <dbReference type="EMBL" id="EZF48025.1"/>
    </source>
</evidence>
<feature type="region of interest" description="Disordered" evidence="1">
    <location>
        <begin position="63"/>
        <end position="93"/>
    </location>
</feature>
<reference evidence="2" key="1">
    <citation type="submission" date="2014-02" db="EMBL/GenBank/DDBJ databases">
        <title>The Genome Sequence of Trichophyton rubrum (morphotype fischeri) CBS 288.86.</title>
        <authorList>
            <consortium name="The Broad Institute Genomics Platform"/>
            <person name="Cuomo C.A."/>
            <person name="White T.C."/>
            <person name="Graser Y."/>
            <person name="Martinez-Rossi N."/>
            <person name="Heitman J."/>
            <person name="Young S.K."/>
            <person name="Zeng Q."/>
            <person name="Gargeya S."/>
            <person name="Abouelleil A."/>
            <person name="Alvarado L."/>
            <person name="Chapman S.B."/>
            <person name="Gainer-Dewar J."/>
            <person name="Goldberg J."/>
            <person name="Griggs A."/>
            <person name="Gujja S."/>
            <person name="Hansen M."/>
            <person name="Howarth C."/>
            <person name="Imamovic A."/>
            <person name="Larimer J."/>
            <person name="Martinez D."/>
            <person name="Murphy C."/>
            <person name="Pearson M.D."/>
            <person name="Persinoti G."/>
            <person name="Poon T."/>
            <person name="Priest M."/>
            <person name="Roberts A.D."/>
            <person name="Saif S."/>
            <person name="Shea T.D."/>
            <person name="Sykes S.N."/>
            <person name="Wortman J."/>
            <person name="Nusbaum C."/>
            <person name="Birren B."/>
        </authorList>
    </citation>
    <scope>NUCLEOTIDE SEQUENCE [LARGE SCALE GENOMIC DNA]</scope>
    <source>
        <strain evidence="2">CBS 288.86</strain>
    </source>
</reference>
<proteinExistence type="predicted"/>
<sequence length="130" mass="14471">MGKPGEELKGRPQSTHCQRVVTSIDTIRFTSRELLTARLSSRRSPRSYAIKGALSLPVCKYGSKHKSIRSKQSRKASRAAQSEYEHPPPGSRTGYLDFTCPSMVRSFAWMQDGALLFPIAAPGWSRSLDN</sequence>
<gene>
    <name evidence="2" type="ORF">H103_08223</name>
</gene>
<evidence type="ECO:0000256" key="1">
    <source>
        <dbReference type="SAM" id="MobiDB-lite"/>
    </source>
</evidence>